<organism evidence="1 2">
    <name type="scientific">Humicola insolens</name>
    <name type="common">Soft-rot fungus</name>
    <dbReference type="NCBI Taxonomy" id="85995"/>
    <lineage>
        <taxon>Eukaryota</taxon>
        <taxon>Fungi</taxon>
        <taxon>Dikarya</taxon>
        <taxon>Ascomycota</taxon>
        <taxon>Pezizomycotina</taxon>
        <taxon>Sordariomycetes</taxon>
        <taxon>Sordariomycetidae</taxon>
        <taxon>Sordariales</taxon>
        <taxon>Chaetomiaceae</taxon>
        <taxon>Mycothermus</taxon>
    </lineage>
</organism>
<sequence length="127" mass="13237">MQAVGHYGATCDMLLPVTGHQLLILAPWIADPARYDARRPSILPGRVLSISGFESSLTLSKSSGGSNSNRKLAVEARSGRVATVRRNRAMPVAQLRARLGDGCLGVVSKASSPQPIKPGGLCGSKSG</sequence>
<dbReference type="Proteomes" id="UP001583172">
    <property type="component" value="Unassembled WGS sequence"/>
</dbReference>
<name>A0ABR3VK86_HUMIN</name>
<keyword evidence="2" id="KW-1185">Reference proteome</keyword>
<evidence type="ECO:0000313" key="2">
    <source>
        <dbReference type="Proteomes" id="UP001583172"/>
    </source>
</evidence>
<comment type="caution">
    <text evidence="1">The sequence shown here is derived from an EMBL/GenBank/DDBJ whole genome shotgun (WGS) entry which is preliminary data.</text>
</comment>
<dbReference type="EMBL" id="JAZGSY010000079">
    <property type="protein sequence ID" value="KAL1841321.1"/>
    <property type="molecule type" value="Genomic_DNA"/>
</dbReference>
<evidence type="ECO:0000313" key="1">
    <source>
        <dbReference type="EMBL" id="KAL1841321.1"/>
    </source>
</evidence>
<gene>
    <name evidence="1" type="ORF">VTJ49DRAFT_7158</name>
</gene>
<accession>A0ABR3VK86</accession>
<protein>
    <submittedName>
        <fullName evidence="1">Uncharacterized protein</fullName>
    </submittedName>
</protein>
<proteinExistence type="predicted"/>
<reference evidence="1 2" key="1">
    <citation type="journal article" date="2024" name="Commun. Biol.">
        <title>Comparative genomic analysis of thermophilic fungi reveals convergent evolutionary adaptations and gene losses.</title>
        <authorList>
            <person name="Steindorff A.S."/>
            <person name="Aguilar-Pontes M.V."/>
            <person name="Robinson A.J."/>
            <person name="Andreopoulos B."/>
            <person name="LaButti K."/>
            <person name="Kuo A."/>
            <person name="Mondo S."/>
            <person name="Riley R."/>
            <person name="Otillar R."/>
            <person name="Haridas S."/>
            <person name="Lipzen A."/>
            <person name="Grimwood J."/>
            <person name="Schmutz J."/>
            <person name="Clum A."/>
            <person name="Reid I.D."/>
            <person name="Moisan M.C."/>
            <person name="Butler G."/>
            <person name="Nguyen T.T.M."/>
            <person name="Dewar K."/>
            <person name="Conant G."/>
            <person name="Drula E."/>
            <person name="Henrissat B."/>
            <person name="Hansel C."/>
            <person name="Singer S."/>
            <person name="Hutchinson M.I."/>
            <person name="de Vries R.P."/>
            <person name="Natvig D.O."/>
            <person name="Powell A.J."/>
            <person name="Tsang A."/>
            <person name="Grigoriev I.V."/>
        </authorList>
    </citation>
    <scope>NUCLEOTIDE SEQUENCE [LARGE SCALE GENOMIC DNA]</scope>
    <source>
        <strain evidence="1 2">CBS 620.91</strain>
    </source>
</reference>